<sequence length="92" mass="9941">MFMAQSRGTSAMPGGFTPMDPVEETIRFAPGDLDHAWEAHALGTYHDAVAALTPQRSQAFQDAYVGALAGLLRADETSVLKSEVLYAFGRRP</sequence>
<gene>
    <name evidence="1" type="ORF">CFP75_15120</name>
</gene>
<accession>A0A229RWF4</accession>
<comment type="caution">
    <text evidence="1">The sequence shown here is derived from an EMBL/GenBank/DDBJ whole genome shotgun (WGS) entry which is preliminary data.</text>
</comment>
<evidence type="ECO:0000313" key="2">
    <source>
        <dbReference type="Proteomes" id="UP000215563"/>
    </source>
</evidence>
<dbReference type="EMBL" id="NMQU01000036">
    <property type="protein sequence ID" value="OXM51017.1"/>
    <property type="molecule type" value="Genomic_DNA"/>
</dbReference>
<reference evidence="1 2" key="1">
    <citation type="submission" date="2017-07" db="EMBL/GenBank/DDBJ databases">
        <title>Amycolatopsis alba DSM 44262 Genome sequencing and assembly.</title>
        <authorList>
            <person name="Kaur N."/>
            <person name="Mayilraj S."/>
        </authorList>
    </citation>
    <scope>NUCLEOTIDE SEQUENCE [LARGE SCALE GENOMIC DNA]</scope>
    <source>
        <strain evidence="1 2">DSM 44262</strain>
    </source>
</reference>
<dbReference type="Proteomes" id="UP000215563">
    <property type="component" value="Unassembled WGS sequence"/>
</dbReference>
<keyword evidence="2" id="KW-1185">Reference proteome</keyword>
<organism evidence="1 2">
    <name type="scientific">Amycolatopsis alba DSM 44262</name>
    <dbReference type="NCBI Taxonomy" id="1125972"/>
    <lineage>
        <taxon>Bacteria</taxon>
        <taxon>Bacillati</taxon>
        <taxon>Actinomycetota</taxon>
        <taxon>Actinomycetes</taxon>
        <taxon>Pseudonocardiales</taxon>
        <taxon>Pseudonocardiaceae</taxon>
        <taxon>Amycolatopsis</taxon>
    </lineage>
</organism>
<dbReference type="AlphaFoldDB" id="A0A229RWF4"/>
<name>A0A229RWF4_AMYAL</name>
<evidence type="ECO:0000313" key="1">
    <source>
        <dbReference type="EMBL" id="OXM51017.1"/>
    </source>
</evidence>
<proteinExistence type="predicted"/>
<protein>
    <submittedName>
        <fullName evidence="1">Uncharacterized protein</fullName>
    </submittedName>
</protein>